<dbReference type="EMBL" id="JBHRUV010000063">
    <property type="protein sequence ID" value="MFC3266941.1"/>
    <property type="molecule type" value="Genomic_DNA"/>
</dbReference>
<evidence type="ECO:0000256" key="5">
    <source>
        <dbReference type="ARBA" id="ARBA00022984"/>
    </source>
</evidence>
<accession>A0ABV7LHM6</accession>
<dbReference type="NCBIfam" id="TIGR01695">
    <property type="entry name" value="murJ_mviN"/>
    <property type="match status" value="1"/>
</dbReference>
<comment type="pathway">
    <text evidence="10">Cell wall biogenesis; peptidoglycan biosynthesis.</text>
</comment>
<keyword evidence="7 10" id="KW-0472">Membrane</keyword>
<feature type="transmembrane region" description="Helical" evidence="10">
    <location>
        <begin position="268"/>
        <end position="286"/>
    </location>
</feature>
<evidence type="ECO:0000256" key="1">
    <source>
        <dbReference type="ARBA" id="ARBA00004651"/>
    </source>
</evidence>
<dbReference type="CDD" id="cd13123">
    <property type="entry name" value="MATE_MurJ_like"/>
    <property type="match status" value="1"/>
</dbReference>
<dbReference type="InterPro" id="IPR051050">
    <property type="entry name" value="Lipid_II_flippase_MurJ/MviN"/>
</dbReference>
<evidence type="ECO:0000256" key="3">
    <source>
        <dbReference type="ARBA" id="ARBA00022692"/>
    </source>
</evidence>
<comment type="caution">
    <text evidence="12">The sequence shown here is derived from an EMBL/GenBank/DDBJ whole genome shotgun (WGS) entry which is preliminary data.</text>
</comment>
<evidence type="ECO:0000256" key="2">
    <source>
        <dbReference type="ARBA" id="ARBA00022475"/>
    </source>
</evidence>
<evidence type="ECO:0000256" key="10">
    <source>
        <dbReference type="HAMAP-Rule" id="MF_02078"/>
    </source>
</evidence>
<keyword evidence="3 10" id="KW-0812">Transmembrane</keyword>
<keyword evidence="6 10" id="KW-1133">Transmembrane helix</keyword>
<evidence type="ECO:0000256" key="6">
    <source>
        <dbReference type="ARBA" id="ARBA00022989"/>
    </source>
</evidence>
<keyword evidence="10 11" id="KW-0961">Cell wall biogenesis/degradation</keyword>
<dbReference type="Proteomes" id="UP001595536">
    <property type="component" value="Unassembled WGS sequence"/>
</dbReference>
<evidence type="ECO:0000256" key="4">
    <source>
        <dbReference type="ARBA" id="ARBA00022960"/>
    </source>
</evidence>
<proteinExistence type="inferred from homology"/>
<evidence type="ECO:0000256" key="8">
    <source>
        <dbReference type="ARBA" id="ARBA00060041"/>
    </source>
</evidence>
<comment type="similarity">
    <text evidence="9 10 11">Belongs to the MurJ/MviN family.</text>
</comment>
<dbReference type="RefSeq" id="WP_376830138.1">
    <property type="nucleotide sequence ID" value="NZ_JBHLWR010000006.1"/>
</dbReference>
<feature type="transmembrane region" description="Helical" evidence="10">
    <location>
        <begin position="307"/>
        <end position="329"/>
    </location>
</feature>
<dbReference type="PANTHER" id="PTHR47019:SF1">
    <property type="entry name" value="LIPID II FLIPPASE MURJ"/>
    <property type="match status" value="1"/>
</dbReference>
<sequence>MLRKILGFGGFTLLSRVTGFLRDVMLAAVMGAGPATDAFLVAFRLPNHFRAIFGEGAFNNAFVPAYAHERAAGGPEAARLFADRLFTAMLVTQLAVLALAWAFMPQLVGLLAPGFTGEPEKFALAVTLTRITFPYLLFVTLVTLVTGVLNARDRYAAGAAAPVLLNAAMIAGLALAFLFPDAAHAAAWAVSVSGALQLALVMWDARRAGLAPRLKAFVWNSQMSRFFRGLAPAVVGSAGVQLAMFADTVIATMLPTGAVSSIYFADRIYQLPVGVIGVAVGTVIMSEMSRRLAAGDEAGAHRAQNRAMALTLVAAAPFAGAFLAVPTLIMEALFARGAFTAGDAAAAGQVLAAYALGLPAIVLIRSAVSSFYGRRDTVTPLVASLAAVAVNVALKIMLTSSYGAPGLALATSAGAWVNLGLLVVLAVRRGWMGADRAFGRTIASVAAAAAALTAAAWLADPHVAALARHAPLFHREAHLGLLAVIGLAVYVAALAAALRLSGAGLAALRHAPPAAPGAAERKG</sequence>
<protein>
    <recommendedName>
        <fullName evidence="10">Probable lipid II flippase MurJ</fullName>
    </recommendedName>
</protein>
<keyword evidence="2 10" id="KW-1003">Cell membrane</keyword>
<gene>
    <name evidence="10 12" type="primary">murJ</name>
    <name evidence="12" type="ORF">ACFOEX_11355</name>
</gene>
<dbReference type="InterPro" id="IPR004268">
    <property type="entry name" value="MurJ"/>
</dbReference>
<evidence type="ECO:0000256" key="11">
    <source>
        <dbReference type="PIRNR" id="PIRNR002869"/>
    </source>
</evidence>
<feature type="transmembrane region" description="Helical" evidence="10">
    <location>
        <begin position="185"/>
        <end position="205"/>
    </location>
</feature>
<feature type="transmembrane region" description="Helical" evidence="10">
    <location>
        <begin position="349"/>
        <end position="368"/>
    </location>
</feature>
<evidence type="ECO:0000256" key="9">
    <source>
        <dbReference type="ARBA" id="ARBA00061532"/>
    </source>
</evidence>
<keyword evidence="13" id="KW-1185">Reference proteome</keyword>
<keyword evidence="10 11" id="KW-0813">Transport</keyword>
<dbReference type="PIRSF" id="PIRSF002869">
    <property type="entry name" value="MviN"/>
    <property type="match status" value="1"/>
</dbReference>
<feature type="transmembrane region" description="Helical" evidence="10">
    <location>
        <begin position="20"/>
        <end position="43"/>
    </location>
</feature>
<dbReference type="HAMAP" id="MF_02078">
    <property type="entry name" value="MurJ_MviN"/>
    <property type="match status" value="1"/>
</dbReference>
<feature type="transmembrane region" description="Helical" evidence="10">
    <location>
        <begin position="479"/>
        <end position="500"/>
    </location>
</feature>
<feature type="transmembrane region" description="Helical" evidence="10">
    <location>
        <begin position="124"/>
        <end position="149"/>
    </location>
</feature>
<keyword evidence="10" id="KW-0997">Cell inner membrane</keyword>
<evidence type="ECO:0000313" key="13">
    <source>
        <dbReference type="Proteomes" id="UP001595536"/>
    </source>
</evidence>
<keyword evidence="5 10" id="KW-0573">Peptidoglycan synthesis</keyword>
<comment type="subcellular location">
    <subcellularLocation>
        <location evidence="10">Cell inner membrane</location>
        <topology evidence="10">Multi-pass membrane protein</topology>
    </subcellularLocation>
    <subcellularLocation>
        <location evidence="1">Cell membrane</location>
        <topology evidence="1">Multi-pass membrane protein</topology>
    </subcellularLocation>
</comment>
<name>A0ABV7LHM6_9HYPH</name>
<evidence type="ECO:0000256" key="7">
    <source>
        <dbReference type="ARBA" id="ARBA00023136"/>
    </source>
</evidence>
<dbReference type="Pfam" id="PF03023">
    <property type="entry name" value="MurJ"/>
    <property type="match status" value="1"/>
</dbReference>
<dbReference type="PANTHER" id="PTHR47019">
    <property type="entry name" value="LIPID II FLIPPASE MURJ"/>
    <property type="match status" value="1"/>
</dbReference>
<comment type="function">
    <text evidence="8 10 11">Involved in peptidoglycan biosynthesis. Transports lipid-linked peptidoglycan precursors from the inner to the outer leaflet of the cytoplasmic membrane.</text>
</comment>
<evidence type="ECO:0000313" key="12">
    <source>
        <dbReference type="EMBL" id="MFC3266941.1"/>
    </source>
</evidence>
<feature type="transmembrane region" description="Helical" evidence="10">
    <location>
        <begin position="156"/>
        <end position="179"/>
    </location>
</feature>
<dbReference type="PRINTS" id="PR01806">
    <property type="entry name" value="VIRFACTRMVIN"/>
</dbReference>
<feature type="transmembrane region" description="Helical" evidence="10">
    <location>
        <begin position="437"/>
        <end position="459"/>
    </location>
</feature>
<keyword evidence="4 10" id="KW-0133">Cell shape</keyword>
<feature type="transmembrane region" description="Helical" evidence="10">
    <location>
        <begin position="380"/>
        <end position="398"/>
    </location>
</feature>
<reference evidence="13" key="1">
    <citation type="journal article" date="2019" name="Int. J. Syst. Evol. Microbiol.">
        <title>The Global Catalogue of Microorganisms (GCM) 10K type strain sequencing project: providing services to taxonomists for standard genome sequencing and annotation.</title>
        <authorList>
            <consortium name="The Broad Institute Genomics Platform"/>
            <consortium name="The Broad Institute Genome Sequencing Center for Infectious Disease"/>
            <person name="Wu L."/>
            <person name="Ma J."/>
        </authorList>
    </citation>
    <scope>NUCLEOTIDE SEQUENCE [LARGE SCALE GENOMIC DNA]</scope>
    <source>
        <strain evidence="13">CCM 7941</strain>
    </source>
</reference>
<organism evidence="12 13">
    <name type="scientific">Camelimonas abortus</name>
    <dbReference type="NCBI Taxonomy" id="1017184"/>
    <lineage>
        <taxon>Bacteria</taxon>
        <taxon>Pseudomonadati</taxon>
        <taxon>Pseudomonadota</taxon>
        <taxon>Alphaproteobacteria</taxon>
        <taxon>Hyphomicrobiales</taxon>
        <taxon>Chelatococcaceae</taxon>
        <taxon>Camelimonas</taxon>
    </lineage>
</organism>
<feature type="transmembrane region" description="Helical" evidence="10">
    <location>
        <begin position="404"/>
        <end position="425"/>
    </location>
</feature>
<feature type="transmembrane region" description="Helical" evidence="10">
    <location>
        <begin position="226"/>
        <end position="246"/>
    </location>
</feature>